<evidence type="ECO:0000256" key="1">
    <source>
        <dbReference type="SAM" id="MobiDB-lite"/>
    </source>
</evidence>
<name>A0A3S5BWG1_9PLAT</name>
<dbReference type="Proteomes" id="UP000784294">
    <property type="component" value="Unassembled WGS sequence"/>
</dbReference>
<gene>
    <name evidence="2" type="ORF">PXEA_LOCUS36677</name>
</gene>
<feature type="region of interest" description="Disordered" evidence="1">
    <location>
        <begin position="102"/>
        <end position="134"/>
    </location>
</feature>
<comment type="caution">
    <text evidence="2">The sequence shown here is derived from an EMBL/GenBank/DDBJ whole genome shotgun (WGS) entry which is preliminary data.</text>
</comment>
<proteinExistence type="predicted"/>
<dbReference type="AlphaFoldDB" id="A0A3S5BWG1"/>
<evidence type="ECO:0000313" key="3">
    <source>
        <dbReference type="Proteomes" id="UP000784294"/>
    </source>
</evidence>
<evidence type="ECO:0000313" key="2">
    <source>
        <dbReference type="EMBL" id="VEL43237.1"/>
    </source>
</evidence>
<sequence length="177" mass="19981">MIFLFYHLFYVHILFQSLSFSIVLYQPVSSFVCPIFFLLIRPFSFEDNLTTNQLRPLGCLEYNSLSHLRPDLPRLEHPATWINKRYSSEDRLCSVPKSSSRGLLSSASAGDPVLTTTRGRADGRAESSGAKCTDRYSTKTGRLIPATGVRTTGFRQSKAGLLIIGRRLYLDTHEETK</sequence>
<reference evidence="2" key="1">
    <citation type="submission" date="2018-11" db="EMBL/GenBank/DDBJ databases">
        <authorList>
            <consortium name="Pathogen Informatics"/>
        </authorList>
    </citation>
    <scope>NUCLEOTIDE SEQUENCE</scope>
</reference>
<accession>A0A3S5BWG1</accession>
<dbReference type="EMBL" id="CAAALY010279813">
    <property type="protein sequence ID" value="VEL43237.1"/>
    <property type="molecule type" value="Genomic_DNA"/>
</dbReference>
<organism evidence="2 3">
    <name type="scientific">Protopolystoma xenopodis</name>
    <dbReference type="NCBI Taxonomy" id="117903"/>
    <lineage>
        <taxon>Eukaryota</taxon>
        <taxon>Metazoa</taxon>
        <taxon>Spiralia</taxon>
        <taxon>Lophotrochozoa</taxon>
        <taxon>Platyhelminthes</taxon>
        <taxon>Monogenea</taxon>
        <taxon>Polyopisthocotylea</taxon>
        <taxon>Polystomatidea</taxon>
        <taxon>Polystomatidae</taxon>
        <taxon>Protopolystoma</taxon>
    </lineage>
</organism>
<keyword evidence="3" id="KW-1185">Reference proteome</keyword>
<protein>
    <submittedName>
        <fullName evidence="2">Uncharacterized protein</fullName>
    </submittedName>
</protein>